<dbReference type="STRING" id="419665.Maeo_0520"/>
<feature type="transmembrane region" description="Helical" evidence="1">
    <location>
        <begin position="166"/>
        <end position="186"/>
    </location>
</feature>
<dbReference type="GeneID" id="5327161"/>
<dbReference type="HOGENOM" id="CLU_989056_0_0_2"/>
<organism evidence="2 3">
    <name type="scientific">Methanococcus aeolicus (strain ATCC BAA-1280 / DSM 17508 / OCM 812 / Nankai-3)</name>
    <dbReference type="NCBI Taxonomy" id="419665"/>
    <lineage>
        <taxon>Archaea</taxon>
        <taxon>Methanobacteriati</taxon>
        <taxon>Methanobacteriota</taxon>
        <taxon>Methanomada group</taxon>
        <taxon>Methanococci</taxon>
        <taxon>Methanococcales</taxon>
        <taxon>Methanococcaceae</taxon>
        <taxon>Methanococcus</taxon>
    </lineage>
</organism>
<dbReference type="AlphaFoldDB" id="A6UUD4"/>
<feature type="transmembrane region" description="Helical" evidence="1">
    <location>
        <begin position="21"/>
        <end position="42"/>
    </location>
</feature>
<accession>A6UUD4</accession>
<evidence type="ECO:0000313" key="3">
    <source>
        <dbReference type="Proteomes" id="UP000001106"/>
    </source>
</evidence>
<keyword evidence="1" id="KW-0812">Transmembrane</keyword>
<reference evidence="2" key="1">
    <citation type="submission" date="2007-06" db="EMBL/GenBank/DDBJ databases">
        <title>Complete sequence of Methanococcus aeolicus Nankai-3.</title>
        <authorList>
            <consortium name="US DOE Joint Genome Institute"/>
            <person name="Copeland A."/>
            <person name="Lucas S."/>
            <person name="Lapidus A."/>
            <person name="Barry K."/>
            <person name="Glavina del Rio T."/>
            <person name="Dalin E."/>
            <person name="Tice H."/>
            <person name="Pitluck S."/>
            <person name="Chain P."/>
            <person name="Malfatti S."/>
            <person name="Shin M."/>
            <person name="Vergez L."/>
            <person name="Schmutz J."/>
            <person name="Larimer F."/>
            <person name="Land M."/>
            <person name="Hauser L."/>
            <person name="Kyrpides N."/>
            <person name="Lykidis A."/>
            <person name="Sieprawska-Lupa M."/>
            <person name="Whitman W.B."/>
            <person name="Richardson P."/>
        </authorList>
    </citation>
    <scope>NUCLEOTIDE SEQUENCE [LARGE SCALE GENOMIC DNA]</scope>
    <source>
        <strain evidence="2">Nankai-3</strain>
    </source>
</reference>
<feature type="transmembrane region" description="Helical" evidence="1">
    <location>
        <begin position="272"/>
        <end position="290"/>
    </location>
</feature>
<feature type="transmembrane region" description="Helical" evidence="1">
    <location>
        <begin position="128"/>
        <end position="146"/>
    </location>
</feature>
<feature type="transmembrane region" description="Helical" evidence="1">
    <location>
        <begin position="206"/>
        <end position="225"/>
    </location>
</feature>
<dbReference type="OrthoDB" id="66116at2157"/>
<sequence length="294" mass="34363">MINVKKDSMSFDVKKIVIISAMVWLLFSVVGNQILFSLLFIKSPEYYNYLFVDINYFAMFFGLILAVLLVSYYSINNPMIKNRKIKGGLLKNNILIKYLLKITLLLMILKMGMYILKIYTNVDIPIDLFYLSDGVMGYVLVMGLFFKIHDLQNKSMSFLSKLKTIAISIIIWFLISYPLYWMANVFITPDYFGYPRDYDHFNGFKIFIYVIGALLSIPASIYLNFKKDLNTDCVLKECWKIVLLNSFIAGTLGLIFFTLFTIYYHHVDSVEYLVYLVFFLSLIRTFKIIGKNEE</sequence>
<evidence type="ECO:0000256" key="1">
    <source>
        <dbReference type="SAM" id="Phobius"/>
    </source>
</evidence>
<keyword evidence="1" id="KW-0472">Membrane</keyword>
<feature type="transmembrane region" description="Helical" evidence="1">
    <location>
        <begin position="54"/>
        <end position="75"/>
    </location>
</feature>
<protein>
    <submittedName>
        <fullName evidence="2">Uncharacterized protein</fullName>
    </submittedName>
</protein>
<feature type="transmembrane region" description="Helical" evidence="1">
    <location>
        <begin position="246"/>
        <end position="266"/>
    </location>
</feature>
<gene>
    <name evidence="2" type="ordered locus">Maeo_0520</name>
</gene>
<dbReference type="KEGG" id="mae:Maeo_0520"/>
<dbReference type="Proteomes" id="UP000001106">
    <property type="component" value="Chromosome"/>
</dbReference>
<keyword evidence="1" id="KW-1133">Transmembrane helix</keyword>
<dbReference type="eggNOG" id="arCOG09675">
    <property type="taxonomic scope" value="Archaea"/>
</dbReference>
<name>A6UUD4_META3</name>
<feature type="transmembrane region" description="Helical" evidence="1">
    <location>
        <begin position="95"/>
        <end position="116"/>
    </location>
</feature>
<keyword evidence="3" id="KW-1185">Reference proteome</keyword>
<dbReference type="EMBL" id="CP000743">
    <property type="protein sequence ID" value="ABR56106.1"/>
    <property type="molecule type" value="Genomic_DNA"/>
</dbReference>
<dbReference type="RefSeq" id="WP_011973238.1">
    <property type="nucleotide sequence ID" value="NC_009635.1"/>
</dbReference>
<proteinExistence type="predicted"/>
<evidence type="ECO:0000313" key="2">
    <source>
        <dbReference type="EMBL" id="ABR56106.1"/>
    </source>
</evidence>